<dbReference type="Proteomes" id="UP000309872">
    <property type="component" value="Unassembled WGS sequence"/>
</dbReference>
<dbReference type="AlphaFoldDB" id="A0A4U0H5H0"/>
<keyword evidence="1" id="KW-1133">Transmembrane helix</keyword>
<keyword evidence="1" id="KW-0472">Membrane</keyword>
<dbReference type="EMBL" id="SUKA01000002">
    <property type="protein sequence ID" value="TJY66846.1"/>
    <property type="molecule type" value="Genomic_DNA"/>
</dbReference>
<evidence type="ECO:0000313" key="2">
    <source>
        <dbReference type="EMBL" id="TJY66846.1"/>
    </source>
</evidence>
<evidence type="ECO:0000256" key="1">
    <source>
        <dbReference type="SAM" id="Phobius"/>
    </source>
</evidence>
<feature type="transmembrane region" description="Helical" evidence="1">
    <location>
        <begin position="16"/>
        <end position="33"/>
    </location>
</feature>
<name>A0A4U0H5H0_9SPHI</name>
<gene>
    <name evidence="2" type="ORF">FAZ19_08025</name>
</gene>
<protein>
    <recommendedName>
        <fullName evidence="4">YbbR-like domain-containing protein</fullName>
    </recommendedName>
</protein>
<accession>A0A4U0H5H0</accession>
<dbReference type="PANTHER" id="PTHR37804:SF1">
    <property type="entry name" value="CDAA REGULATORY PROTEIN CDAR"/>
    <property type="match status" value="1"/>
</dbReference>
<evidence type="ECO:0000313" key="3">
    <source>
        <dbReference type="Proteomes" id="UP000309872"/>
    </source>
</evidence>
<keyword evidence="1" id="KW-0812">Transmembrane</keyword>
<proteinExistence type="predicted"/>
<dbReference type="RefSeq" id="WP_136820195.1">
    <property type="nucleotide sequence ID" value="NZ_BMJX01000002.1"/>
</dbReference>
<dbReference type="Gene3D" id="2.170.120.30">
    <property type="match status" value="2"/>
</dbReference>
<sequence length="315" mass="36077">MKQRRFNKNQRRKISIFVRCIIISFIAWTLIAISNKYTVTLKTGIEYINIPEKRAFHPLQSDTVRVRVKMSGWDLLISKFNPDSTNIQVDLSNLKSRNFIVFSNQLGFINRQFPVNKQVTHVAPDTLYFDFSKQTQRKVPVKVPYNISFRNQYGIAGETKVNPAYVTITGPLEDVANIEFLETDTVRGVQIQTDVRTVANINRNQRANITIYPTIAEIVIPVGELTEKVIEVPLKIENAKKFTSVRTVPSKVTLTALVSLKDYNKWSARDFEAVVDLDSWGEHGVTSLPVILTQIPDFCKIIKIEPQNVDFFVRK</sequence>
<evidence type="ECO:0008006" key="4">
    <source>
        <dbReference type="Google" id="ProtNLM"/>
    </source>
</evidence>
<dbReference type="OrthoDB" id="1115707at2"/>
<dbReference type="Gene3D" id="2.170.120.40">
    <property type="entry name" value="YbbR-like domain"/>
    <property type="match status" value="1"/>
</dbReference>
<dbReference type="PANTHER" id="PTHR37804">
    <property type="entry name" value="CDAA REGULATORY PROTEIN CDAR"/>
    <property type="match status" value="1"/>
</dbReference>
<comment type="caution">
    <text evidence="2">The sequence shown here is derived from an EMBL/GenBank/DDBJ whole genome shotgun (WGS) entry which is preliminary data.</text>
</comment>
<reference evidence="2 3" key="1">
    <citation type="submission" date="2019-04" db="EMBL/GenBank/DDBJ databases">
        <title>Sphingobacterium olei sp. nov., isolated from oil-contaminated soil.</title>
        <authorList>
            <person name="Liu B."/>
        </authorList>
    </citation>
    <scope>NUCLEOTIDE SEQUENCE [LARGE SCALE GENOMIC DNA]</scope>
    <source>
        <strain evidence="2 3">Y3L14</strain>
    </source>
</reference>
<keyword evidence="3" id="KW-1185">Reference proteome</keyword>
<organism evidence="2 3">
    <name type="scientific">Sphingobacterium alkalisoli</name>
    <dbReference type="NCBI Taxonomy" id="1874115"/>
    <lineage>
        <taxon>Bacteria</taxon>
        <taxon>Pseudomonadati</taxon>
        <taxon>Bacteroidota</taxon>
        <taxon>Sphingobacteriia</taxon>
        <taxon>Sphingobacteriales</taxon>
        <taxon>Sphingobacteriaceae</taxon>
        <taxon>Sphingobacterium</taxon>
    </lineage>
</organism>
<dbReference type="InterPro" id="IPR053154">
    <property type="entry name" value="c-di-AMP_regulator"/>
</dbReference>